<sequence length="112" mass="12479">MLQRSEPERKQRGKLIIFMAAGATYSEVRSVYELSEELPFDVYLGSTHLTTPREFLHDLQTLRRVMTQPGDGNQPPQLLLHQLDAPQSPGSSQANSSTKFTPQSPANNARLG</sequence>
<evidence type="ECO:0000313" key="2">
    <source>
        <dbReference type="Proteomes" id="UP001145114"/>
    </source>
</evidence>
<accession>A0ACC1HGP5</accession>
<name>A0ACC1HGP5_9FUNG</name>
<dbReference type="EMBL" id="JAMZIH010005221">
    <property type="protein sequence ID" value="KAJ1675637.1"/>
    <property type="molecule type" value="Genomic_DNA"/>
</dbReference>
<keyword evidence="2" id="KW-1185">Reference proteome</keyword>
<reference evidence="1" key="1">
    <citation type="submission" date="2022-06" db="EMBL/GenBank/DDBJ databases">
        <title>Phylogenomic reconstructions and comparative analyses of Kickxellomycotina fungi.</title>
        <authorList>
            <person name="Reynolds N.K."/>
            <person name="Stajich J.E."/>
            <person name="Barry K."/>
            <person name="Grigoriev I.V."/>
            <person name="Crous P."/>
            <person name="Smith M.E."/>
        </authorList>
    </citation>
    <scope>NUCLEOTIDE SEQUENCE</scope>
    <source>
        <strain evidence="1">RSA 2271</strain>
    </source>
</reference>
<proteinExistence type="predicted"/>
<protein>
    <submittedName>
        <fullName evidence="1">Syntaxin binding protein 1</fullName>
    </submittedName>
</protein>
<dbReference type="Proteomes" id="UP001145114">
    <property type="component" value="Unassembled WGS sequence"/>
</dbReference>
<organism evidence="1 2">
    <name type="scientific">Spiromyces aspiralis</name>
    <dbReference type="NCBI Taxonomy" id="68401"/>
    <lineage>
        <taxon>Eukaryota</taxon>
        <taxon>Fungi</taxon>
        <taxon>Fungi incertae sedis</taxon>
        <taxon>Zoopagomycota</taxon>
        <taxon>Kickxellomycotina</taxon>
        <taxon>Kickxellomycetes</taxon>
        <taxon>Kickxellales</taxon>
        <taxon>Kickxellaceae</taxon>
        <taxon>Spiromyces</taxon>
    </lineage>
</organism>
<gene>
    <name evidence="1" type="primary">sec1_1</name>
    <name evidence="1" type="ORF">EV182_000881</name>
</gene>
<evidence type="ECO:0000313" key="1">
    <source>
        <dbReference type="EMBL" id="KAJ1675637.1"/>
    </source>
</evidence>
<comment type="caution">
    <text evidence="1">The sequence shown here is derived from an EMBL/GenBank/DDBJ whole genome shotgun (WGS) entry which is preliminary data.</text>
</comment>